<dbReference type="GO" id="GO:0009117">
    <property type="term" value="P:nucleotide metabolic process"/>
    <property type="evidence" value="ECO:0007669"/>
    <property type="project" value="UniProtKB-KW"/>
</dbReference>
<dbReference type="PANTHER" id="PTHR13045:SF0">
    <property type="entry name" value="7-METHYLGUANOSINE PHOSPHATE-SPECIFIC 5'-NUCLEOTIDASE"/>
    <property type="match status" value="1"/>
</dbReference>
<keyword evidence="8" id="KW-0546">Nucleotide metabolism</keyword>
<dbReference type="Pfam" id="PF05822">
    <property type="entry name" value="UMPH-1"/>
    <property type="match status" value="1"/>
</dbReference>
<dbReference type="AlphaFoldDB" id="E9GFN9"/>
<dbReference type="InterPro" id="IPR006434">
    <property type="entry name" value="Pyrimidine_nucleotidase_eu"/>
</dbReference>
<dbReference type="EMBL" id="GL732542">
    <property type="protein sequence ID" value="EFX81772.1"/>
    <property type="molecule type" value="Genomic_DNA"/>
</dbReference>
<dbReference type="OMA" id="IYQIPWI"/>
<evidence type="ECO:0000256" key="7">
    <source>
        <dbReference type="ARBA" id="ARBA00022842"/>
    </source>
</evidence>
<dbReference type="SUPFAM" id="SSF56784">
    <property type="entry name" value="HAD-like"/>
    <property type="match status" value="1"/>
</dbReference>
<dbReference type="eggNOG" id="KOG3128">
    <property type="taxonomic scope" value="Eukaryota"/>
</dbReference>
<evidence type="ECO:0000313" key="10">
    <source>
        <dbReference type="Proteomes" id="UP000000305"/>
    </source>
</evidence>
<dbReference type="STRING" id="6669.E9GFN9"/>
<dbReference type="HOGENOM" id="CLU_048584_1_0_1"/>
<evidence type="ECO:0000256" key="6">
    <source>
        <dbReference type="ARBA" id="ARBA00022801"/>
    </source>
</evidence>
<dbReference type="InParanoid" id="E9GFN9"/>
<accession>E9GFN9</accession>
<dbReference type="FunFam" id="1.10.150.340:FF:000001">
    <property type="entry name" value="Cytosolic 5-nucleotidase 3-like"/>
    <property type="match status" value="1"/>
</dbReference>
<dbReference type="PANTHER" id="PTHR13045">
    <property type="entry name" value="5'-NUCLEOTIDASE"/>
    <property type="match status" value="1"/>
</dbReference>
<evidence type="ECO:0000256" key="4">
    <source>
        <dbReference type="ARBA" id="ARBA00022723"/>
    </source>
</evidence>
<protein>
    <recommendedName>
        <fullName evidence="3">5'-nucleotidase</fullName>
        <ecNumber evidence="3">3.1.3.5</ecNumber>
    </recommendedName>
</protein>
<dbReference type="FunCoup" id="E9GFN9">
    <property type="interactions" value="625"/>
</dbReference>
<evidence type="ECO:0000313" key="9">
    <source>
        <dbReference type="EMBL" id="EFX81772.1"/>
    </source>
</evidence>
<evidence type="ECO:0000256" key="2">
    <source>
        <dbReference type="ARBA" id="ARBA00008389"/>
    </source>
</evidence>
<dbReference type="GO" id="GO:0000287">
    <property type="term" value="F:magnesium ion binding"/>
    <property type="evidence" value="ECO:0007669"/>
    <property type="project" value="InterPro"/>
</dbReference>
<dbReference type="EC" id="3.1.3.5" evidence="3"/>
<dbReference type="KEGG" id="dpx:DAPPUDRAFT_303304"/>
<keyword evidence="10" id="KW-1185">Reference proteome</keyword>
<gene>
    <name evidence="9" type="ORF">DAPPUDRAFT_303304</name>
</gene>
<dbReference type="InterPro" id="IPR023214">
    <property type="entry name" value="HAD_sf"/>
</dbReference>
<comment type="similarity">
    <text evidence="2">Belongs to the pyrimidine 5'-nucleotidase family.</text>
</comment>
<comment type="catalytic activity">
    <reaction evidence="1">
        <text>a ribonucleoside 5'-phosphate + H2O = a ribonucleoside + phosphate</text>
        <dbReference type="Rhea" id="RHEA:12484"/>
        <dbReference type="ChEBI" id="CHEBI:15377"/>
        <dbReference type="ChEBI" id="CHEBI:18254"/>
        <dbReference type="ChEBI" id="CHEBI:43474"/>
        <dbReference type="ChEBI" id="CHEBI:58043"/>
        <dbReference type="EC" id="3.1.3.5"/>
    </reaction>
</comment>
<name>E9GFN9_DAPPU</name>
<keyword evidence="6" id="KW-0378">Hydrolase</keyword>
<dbReference type="SFLD" id="SFLDS00003">
    <property type="entry name" value="Haloacid_Dehalogenase"/>
    <property type="match status" value="1"/>
</dbReference>
<dbReference type="Proteomes" id="UP000000305">
    <property type="component" value="Unassembled WGS sequence"/>
</dbReference>
<dbReference type="OrthoDB" id="10014216at2759"/>
<evidence type="ECO:0000256" key="3">
    <source>
        <dbReference type="ARBA" id="ARBA00012643"/>
    </source>
</evidence>
<dbReference type="GO" id="GO:0000166">
    <property type="term" value="F:nucleotide binding"/>
    <property type="evidence" value="ECO:0007669"/>
    <property type="project" value="UniProtKB-KW"/>
</dbReference>
<dbReference type="SFLD" id="SFLDG01128">
    <property type="entry name" value="C1.4:_5'-Nucleotidase_Like"/>
    <property type="match status" value="1"/>
</dbReference>
<reference evidence="9 10" key="1">
    <citation type="journal article" date="2011" name="Science">
        <title>The ecoresponsive genome of Daphnia pulex.</title>
        <authorList>
            <person name="Colbourne J.K."/>
            <person name="Pfrender M.E."/>
            <person name="Gilbert D."/>
            <person name="Thomas W.K."/>
            <person name="Tucker A."/>
            <person name="Oakley T.H."/>
            <person name="Tokishita S."/>
            <person name="Aerts A."/>
            <person name="Arnold G.J."/>
            <person name="Basu M.K."/>
            <person name="Bauer D.J."/>
            <person name="Caceres C.E."/>
            <person name="Carmel L."/>
            <person name="Casola C."/>
            <person name="Choi J.H."/>
            <person name="Detter J.C."/>
            <person name="Dong Q."/>
            <person name="Dusheyko S."/>
            <person name="Eads B.D."/>
            <person name="Frohlich T."/>
            <person name="Geiler-Samerotte K.A."/>
            <person name="Gerlach D."/>
            <person name="Hatcher P."/>
            <person name="Jogdeo S."/>
            <person name="Krijgsveld J."/>
            <person name="Kriventseva E.V."/>
            <person name="Kultz D."/>
            <person name="Laforsch C."/>
            <person name="Lindquist E."/>
            <person name="Lopez J."/>
            <person name="Manak J.R."/>
            <person name="Muller J."/>
            <person name="Pangilinan J."/>
            <person name="Patwardhan R.P."/>
            <person name="Pitluck S."/>
            <person name="Pritham E.J."/>
            <person name="Rechtsteiner A."/>
            <person name="Rho M."/>
            <person name="Rogozin I.B."/>
            <person name="Sakarya O."/>
            <person name="Salamov A."/>
            <person name="Schaack S."/>
            <person name="Shapiro H."/>
            <person name="Shiga Y."/>
            <person name="Skalitzky C."/>
            <person name="Smith Z."/>
            <person name="Souvorov A."/>
            <person name="Sung W."/>
            <person name="Tang Z."/>
            <person name="Tsuchiya D."/>
            <person name="Tu H."/>
            <person name="Vos H."/>
            <person name="Wang M."/>
            <person name="Wolf Y.I."/>
            <person name="Yamagata H."/>
            <person name="Yamada T."/>
            <person name="Ye Y."/>
            <person name="Shaw J.R."/>
            <person name="Andrews J."/>
            <person name="Crease T.J."/>
            <person name="Tang H."/>
            <person name="Lucas S.M."/>
            <person name="Robertson H.M."/>
            <person name="Bork P."/>
            <person name="Koonin E.V."/>
            <person name="Zdobnov E.M."/>
            <person name="Grigoriev I.V."/>
            <person name="Lynch M."/>
            <person name="Boore J.L."/>
        </authorList>
    </citation>
    <scope>NUCLEOTIDE SEQUENCE [LARGE SCALE GENOMIC DNA]</scope>
</reference>
<dbReference type="Gene3D" id="3.40.50.1000">
    <property type="entry name" value="HAD superfamily/HAD-like"/>
    <property type="match status" value="1"/>
</dbReference>
<keyword evidence="5" id="KW-0547">Nucleotide-binding</keyword>
<keyword evidence="4" id="KW-0479">Metal-binding</keyword>
<evidence type="ECO:0000256" key="5">
    <source>
        <dbReference type="ARBA" id="ARBA00022741"/>
    </source>
</evidence>
<proteinExistence type="inferred from homology"/>
<keyword evidence="7" id="KW-0460">Magnesium</keyword>
<dbReference type="GO" id="GO:0005737">
    <property type="term" value="C:cytoplasm"/>
    <property type="evidence" value="ECO:0000318"/>
    <property type="project" value="GO_Central"/>
</dbReference>
<sequence length="293" mass="33340">MDNVLDFLKKSHVHIKDWEKVKDKIQSLVTGRQNKLQVVADFDFTLTKFHNNGHKIPSTYSVMESYSNWPMECKEAIRLLKSNYHEIDNDPLRTIKEKTPLLLDLLRDAFKIMQCSRLQESNFKSMVEESSIQFREGVEGFFEDLNKANIPVLIISAGLGNIILEVLSKHSLLKNNLKVIANHVKYYQIDDGITDAVSSRQFVHPYNKDIISSCLSDSYFENLSHCKNMILLGDSLGDLHMSCGAAANTLLTIGFLNEKIEQSLANYTEHFDIVLVDDQTFNVPNSLIKLVVG</sequence>
<dbReference type="Gene3D" id="1.10.150.340">
    <property type="entry name" value="Pyrimidine 5'-nucleotidase (UMPH-1), N-terminal domain"/>
    <property type="match status" value="1"/>
</dbReference>
<dbReference type="PhylomeDB" id="E9GFN9"/>
<evidence type="ECO:0000256" key="8">
    <source>
        <dbReference type="ARBA" id="ARBA00023080"/>
    </source>
</evidence>
<organism evidence="9 10">
    <name type="scientific">Daphnia pulex</name>
    <name type="common">Water flea</name>
    <dbReference type="NCBI Taxonomy" id="6669"/>
    <lineage>
        <taxon>Eukaryota</taxon>
        <taxon>Metazoa</taxon>
        <taxon>Ecdysozoa</taxon>
        <taxon>Arthropoda</taxon>
        <taxon>Crustacea</taxon>
        <taxon>Branchiopoda</taxon>
        <taxon>Diplostraca</taxon>
        <taxon>Cladocera</taxon>
        <taxon>Anomopoda</taxon>
        <taxon>Daphniidae</taxon>
        <taxon>Daphnia</taxon>
    </lineage>
</organism>
<dbReference type="InterPro" id="IPR036412">
    <property type="entry name" value="HAD-like_sf"/>
</dbReference>
<evidence type="ECO:0000256" key="1">
    <source>
        <dbReference type="ARBA" id="ARBA00000815"/>
    </source>
</evidence>
<dbReference type="GO" id="GO:0008253">
    <property type="term" value="F:5'-nucleotidase activity"/>
    <property type="evidence" value="ECO:0000318"/>
    <property type="project" value="GO_Central"/>
</dbReference>